<organism evidence="2 3">
    <name type="scientific">Kribbella jiaozuonensis</name>
    <dbReference type="NCBI Taxonomy" id="2575441"/>
    <lineage>
        <taxon>Bacteria</taxon>
        <taxon>Bacillati</taxon>
        <taxon>Actinomycetota</taxon>
        <taxon>Actinomycetes</taxon>
        <taxon>Propionibacteriales</taxon>
        <taxon>Kribbellaceae</taxon>
        <taxon>Kribbella</taxon>
    </lineage>
</organism>
<protein>
    <submittedName>
        <fullName evidence="2">DUF998 domain-containing protein</fullName>
    </submittedName>
</protein>
<dbReference type="Proteomes" id="UP000305836">
    <property type="component" value="Unassembled WGS sequence"/>
</dbReference>
<keyword evidence="3" id="KW-1185">Reference proteome</keyword>
<feature type="transmembrane region" description="Helical" evidence="1">
    <location>
        <begin position="207"/>
        <end position="227"/>
    </location>
</feature>
<keyword evidence="1" id="KW-0812">Transmembrane</keyword>
<dbReference type="Pfam" id="PF06197">
    <property type="entry name" value="DUF998"/>
    <property type="match status" value="1"/>
</dbReference>
<feature type="transmembrane region" description="Helical" evidence="1">
    <location>
        <begin position="233"/>
        <end position="250"/>
    </location>
</feature>
<evidence type="ECO:0000313" key="3">
    <source>
        <dbReference type="Proteomes" id="UP000305836"/>
    </source>
</evidence>
<dbReference type="InterPro" id="IPR009339">
    <property type="entry name" value="DUF998"/>
</dbReference>
<dbReference type="OrthoDB" id="3819539at2"/>
<comment type="caution">
    <text evidence="2">The sequence shown here is derived from an EMBL/GenBank/DDBJ whole genome shotgun (WGS) entry which is preliminary data.</text>
</comment>
<gene>
    <name evidence="2" type="ORF">FDA38_14430</name>
</gene>
<feature type="transmembrane region" description="Helical" evidence="1">
    <location>
        <begin position="86"/>
        <end position="111"/>
    </location>
</feature>
<feature type="transmembrane region" description="Helical" evidence="1">
    <location>
        <begin position="44"/>
        <end position="66"/>
    </location>
</feature>
<proteinExistence type="predicted"/>
<dbReference type="EMBL" id="SZPZ01000002">
    <property type="protein sequence ID" value="TKK79590.1"/>
    <property type="molecule type" value="Genomic_DNA"/>
</dbReference>
<evidence type="ECO:0000313" key="2">
    <source>
        <dbReference type="EMBL" id="TKK79590.1"/>
    </source>
</evidence>
<keyword evidence="1" id="KW-0472">Membrane</keyword>
<dbReference type="AlphaFoldDB" id="A0A4U3LUR8"/>
<evidence type="ECO:0000256" key="1">
    <source>
        <dbReference type="SAM" id="Phobius"/>
    </source>
</evidence>
<keyword evidence="1" id="KW-1133">Transmembrane helix</keyword>
<accession>A0A4U3LUR8</accession>
<feature type="transmembrane region" description="Helical" evidence="1">
    <location>
        <begin position="170"/>
        <end position="187"/>
    </location>
</feature>
<name>A0A4U3LUR8_9ACTN</name>
<reference evidence="2 3" key="1">
    <citation type="submission" date="2019-04" db="EMBL/GenBank/DDBJ databases">
        <title>Kribbella sp. NEAU-THZ 27 nov., a novel actinomycete isolated from soil.</title>
        <authorList>
            <person name="Duan L."/>
        </authorList>
    </citation>
    <scope>NUCLEOTIDE SEQUENCE [LARGE SCALE GENOMIC DNA]</scope>
    <source>
        <strain evidence="3">NEAU-THZ27</strain>
    </source>
</reference>
<sequence length="254" mass="26832">MAARDAPRLHPPRHRRVCRVHLGVPGRPGPSPGPARRHMRARRALTIATIVAQGVFIVGTLVGGAIEGHGYNAARHDISDLAALTAHHATLARLSLGIAGVLTIAFALLVLRPALRTADGRESAGAWLVALSLAGWDNLSDAFFRLDCRDADAACVSTASFDSWHAKVHLASYVVAGVATVIAPFLLSRRMRTLDGWRDLAGPTRIAGFVIVAALAVTVFTGGTAVQGLAQRFALFLVSLCVVPLAVRVLRLTG</sequence>